<dbReference type="AlphaFoldDB" id="A0A9D1Q9U0"/>
<evidence type="ECO:0000256" key="1">
    <source>
        <dbReference type="ARBA" id="ARBA00008428"/>
    </source>
</evidence>
<dbReference type="InterPro" id="IPR007694">
    <property type="entry name" value="DNA_helicase_DnaB-like_C"/>
</dbReference>
<evidence type="ECO:0000256" key="9">
    <source>
        <dbReference type="ARBA" id="ARBA00023235"/>
    </source>
</evidence>
<evidence type="ECO:0000256" key="7">
    <source>
        <dbReference type="ARBA" id="ARBA00022840"/>
    </source>
</evidence>
<sequence>MPEERRRGRYGGHELNLESVGIQPPYSMQAEQSVLGAVLLKPEVLTDLVEVVRPEMFYAAQNGRIYAEMVRLFTGDQTIDFVTLLDAVVSDNIFSSPDEAKVYLTGLAETVPSISNVRAYAEIVQEKYLIRQLMGVATDILQDAGDEPDAALLLENAEQRLYEIRSGRDSSALTPLSSSMVETLTNLQKISGPDADKYKGIPTGFRLLDTVLTGLGRGDLIILAARPGMGKSSFALNIATRVAMKQRIPVAIFSLEMTKEQLTNRILSAEAGIDSQAFRTGALTASDWEYLALATEKLHDAPIYMDDTSSITITEMKAKIRRINQDPSRPNIGLIVIDYLQLMTSGQRTENRVQEISSITRNLKIMAKEMDVPIIALSQLSRAVEKQGNSSSHRPQLSDLRDSGSIEQDADCVLFLYRDSYYASQQPDGADVDADTAECIVAKNRHGETSTVPLGWDGAHTRFMDVDFRH</sequence>
<comment type="similarity">
    <text evidence="1 12">Belongs to the helicase family. DnaB subfamily.</text>
</comment>
<keyword evidence="6 12" id="KW-0347">Helicase</keyword>
<dbReference type="InterPro" id="IPR007693">
    <property type="entry name" value="DNA_helicase_DnaB-like_N"/>
</dbReference>
<dbReference type="PANTHER" id="PTHR30153:SF2">
    <property type="entry name" value="REPLICATIVE DNA HELICASE"/>
    <property type="match status" value="1"/>
</dbReference>
<keyword evidence="7 12" id="KW-0067">ATP-binding</keyword>
<reference evidence="14" key="1">
    <citation type="journal article" date="2021" name="PeerJ">
        <title>Extensive microbial diversity within the chicken gut microbiome revealed by metagenomics and culture.</title>
        <authorList>
            <person name="Gilroy R."/>
            <person name="Ravi A."/>
            <person name="Getino M."/>
            <person name="Pursley I."/>
            <person name="Horton D.L."/>
            <person name="Alikhan N.F."/>
            <person name="Baker D."/>
            <person name="Gharbi K."/>
            <person name="Hall N."/>
            <person name="Watson M."/>
            <person name="Adriaenssens E.M."/>
            <person name="Foster-Nyarko E."/>
            <person name="Jarju S."/>
            <person name="Secka A."/>
            <person name="Antonio M."/>
            <person name="Oren A."/>
            <person name="Chaudhuri R.R."/>
            <person name="La Ragione R."/>
            <person name="Hildebrand F."/>
            <person name="Pallen M.J."/>
        </authorList>
    </citation>
    <scope>NUCLEOTIDE SEQUENCE</scope>
    <source>
        <strain evidence="14">ChiHcolR34-3080</strain>
    </source>
</reference>
<keyword evidence="9" id="KW-0413">Isomerase</keyword>
<dbReference type="PANTHER" id="PTHR30153">
    <property type="entry name" value="REPLICATIVE DNA HELICASE DNAB"/>
    <property type="match status" value="1"/>
</dbReference>
<dbReference type="GO" id="GO:0005524">
    <property type="term" value="F:ATP binding"/>
    <property type="evidence" value="ECO:0007669"/>
    <property type="project" value="UniProtKB-UniRule"/>
</dbReference>
<dbReference type="SMART" id="SM00382">
    <property type="entry name" value="AAA"/>
    <property type="match status" value="1"/>
</dbReference>
<dbReference type="GO" id="GO:0016787">
    <property type="term" value="F:hydrolase activity"/>
    <property type="evidence" value="ECO:0007669"/>
    <property type="project" value="UniProtKB-KW"/>
</dbReference>
<comment type="caution">
    <text evidence="14">The sequence shown here is derived from an EMBL/GenBank/DDBJ whole genome shotgun (WGS) entry which is preliminary data.</text>
</comment>
<dbReference type="GO" id="GO:0005829">
    <property type="term" value="C:cytosol"/>
    <property type="evidence" value="ECO:0007669"/>
    <property type="project" value="TreeGrafter"/>
</dbReference>
<keyword evidence="3 12" id="KW-0235">DNA replication</keyword>
<dbReference type="Proteomes" id="UP000823933">
    <property type="component" value="Unassembled WGS sequence"/>
</dbReference>
<dbReference type="SUPFAM" id="SSF48024">
    <property type="entry name" value="N-terminal domain of DnaB helicase"/>
    <property type="match status" value="1"/>
</dbReference>
<dbReference type="GO" id="GO:1990077">
    <property type="term" value="C:primosome complex"/>
    <property type="evidence" value="ECO:0007669"/>
    <property type="project" value="UniProtKB-UniRule"/>
</dbReference>
<dbReference type="InterPro" id="IPR003593">
    <property type="entry name" value="AAA+_ATPase"/>
</dbReference>
<evidence type="ECO:0000259" key="13">
    <source>
        <dbReference type="PROSITE" id="PS51199"/>
    </source>
</evidence>
<dbReference type="GO" id="GO:0006269">
    <property type="term" value="P:DNA replication, synthesis of primer"/>
    <property type="evidence" value="ECO:0007669"/>
    <property type="project" value="UniProtKB-UniRule"/>
</dbReference>
<name>A0A9D1Q9U0_9FIRM</name>
<evidence type="ECO:0000256" key="2">
    <source>
        <dbReference type="ARBA" id="ARBA00022515"/>
    </source>
</evidence>
<accession>A0A9D1Q9U0</accession>
<protein>
    <recommendedName>
        <fullName evidence="11 12">Replicative DNA helicase</fullName>
        <ecNumber evidence="11 12">5.6.2.3</ecNumber>
    </recommendedName>
</protein>
<dbReference type="GO" id="GO:0043139">
    <property type="term" value="F:5'-3' DNA helicase activity"/>
    <property type="evidence" value="ECO:0007669"/>
    <property type="project" value="UniProtKB-EC"/>
</dbReference>
<dbReference type="InterPro" id="IPR007692">
    <property type="entry name" value="DNA_helicase_DnaB"/>
</dbReference>
<dbReference type="Pfam" id="PF00772">
    <property type="entry name" value="DnaB"/>
    <property type="match status" value="1"/>
</dbReference>
<dbReference type="EMBL" id="DXHQ01000100">
    <property type="protein sequence ID" value="HIW09430.1"/>
    <property type="molecule type" value="Genomic_DNA"/>
</dbReference>
<dbReference type="NCBIfam" id="TIGR00665">
    <property type="entry name" value="DnaB"/>
    <property type="match status" value="1"/>
</dbReference>
<evidence type="ECO:0000313" key="15">
    <source>
        <dbReference type="Proteomes" id="UP000823933"/>
    </source>
</evidence>
<keyword evidence="4 12" id="KW-0547">Nucleotide-binding</keyword>
<dbReference type="PROSITE" id="PS51199">
    <property type="entry name" value="SF4_HELICASE"/>
    <property type="match status" value="1"/>
</dbReference>
<evidence type="ECO:0000256" key="6">
    <source>
        <dbReference type="ARBA" id="ARBA00022806"/>
    </source>
</evidence>
<dbReference type="CDD" id="cd00984">
    <property type="entry name" value="DnaB_C"/>
    <property type="match status" value="1"/>
</dbReference>
<feature type="domain" description="SF4 helicase" evidence="13">
    <location>
        <begin position="194"/>
        <end position="470"/>
    </location>
</feature>
<dbReference type="SUPFAM" id="SSF52540">
    <property type="entry name" value="P-loop containing nucleoside triphosphate hydrolases"/>
    <property type="match status" value="1"/>
</dbReference>
<dbReference type="InterPro" id="IPR036185">
    <property type="entry name" value="DNA_heli_DnaB-like_N_sf"/>
</dbReference>
<dbReference type="GO" id="GO:0003677">
    <property type="term" value="F:DNA binding"/>
    <property type="evidence" value="ECO:0007669"/>
    <property type="project" value="UniProtKB-UniRule"/>
</dbReference>
<evidence type="ECO:0000256" key="12">
    <source>
        <dbReference type="RuleBase" id="RU362085"/>
    </source>
</evidence>
<evidence type="ECO:0000313" key="14">
    <source>
        <dbReference type="EMBL" id="HIW09430.1"/>
    </source>
</evidence>
<reference evidence="14" key="2">
    <citation type="submission" date="2021-04" db="EMBL/GenBank/DDBJ databases">
        <authorList>
            <person name="Gilroy R."/>
        </authorList>
    </citation>
    <scope>NUCLEOTIDE SEQUENCE</scope>
    <source>
        <strain evidence="14">ChiHcolR34-3080</strain>
    </source>
</reference>
<keyword evidence="8 12" id="KW-0238">DNA-binding</keyword>
<evidence type="ECO:0000256" key="4">
    <source>
        <dbReference type="ARBA" id="ARBA00022741"/>
    </source>
</evidence>
<keyword evidence="2 12" id="KW-0639">Primosome</keyword>
<gene>
    <name evidence="14" type="primary">dnaB</name>
    <name evidence="14" type="ORF">H9890_08550</name>
</gene>
<evidence type="ECO:0000256" key="10">
    <source>
        <dbReference type="ARBA" id="ARBA00048954"/>
    </source>
</evidence>
<comment type="catalytic activity">
    <reaction evidence="10 12">
        <text>ATP + H2O = ADP + phosphate + H(+)</text>
        <dbReference type="Rhea" id="RHEA:13065"/>
        <dbReference type="ChEBI" id="CHEBI:15377"/>
        <dbReference type="ChEBI" id="CHEBI:15378"/>
        <dbReference type="ChEBI" id="CHEBI:30616"/>
        <dbReference type="ChEBI" id="CHEBI:43474"/>
        <dbReference type="ChEBI" id="CHEBI:456216"/>
        <dbReference type="EC" id="5.6.2.3"/>
    </reaction>
</comment>
<keyword evidence="5 12" id="KW-0378">Hydrolase</keyword>
<dbReference type="InterPro" id="IPR027417">
    <property type="entry name" value="P-loop_NTPase"/>
</dbReference>
<organism evidence="14 15">
    <name type="scientific">Candidatus Faecalibacterium intestinigallinarum</name>
    <dbReference type="NCBI Taxonomy" id="2838581"/>
    <lineage>
        <taxon>Bacteria</taxon>
        <taxon>Bacillati</taxon>
        <taxon>Bacillota</taxon>
        <taxon>Clostridia</taxon>
        <taxon>Eubacteriales</taxon>
        <taxon>Oscillospiraceae</taxon>
        <taxon>Faecalibacterium</taxon>
    </lineage>
</organism>
<evidence type="ECO:0000256" key="5">
    <source>
        <dbReference type="ARBA" id="ARBA00022801"/>
    </source>
</evidence>
<dbReference type="Gene3D" id="3.40.50.300">
    <property type="entry name" value="P-loop containing nucleotide triphosphate hydrolases"/>
    <property type="match status" value="1"/>
</dbReference>
<comment type="function">
    <text evidence="12">The main replicative DNA helicase, it participates in initiation and elongation during chromosome replication. Travels ahead of the DNA replisome, separating dsDNA into templates for DNA synthesis. A processive ATP-dependent 5'-3' DNA helicase it has DNA-dependent ATPase activity.</text>
</comment>
<dbReference type="Gene3D" id="1.10.860.10">
    <property type="entry name" value="DNAb Helicase, Chain A"/>
    <property type="match status" value="1"/>
</dbReference>
<dbReference type="InterPro" id="IPR016136">
    <property type="entry name" value="DNA_helicase_N/primase_C"/>
</dbReference>
<dbReference type="Pfam" id="PF03796">
    <property type="entry name" value="DnaB_C"/>
    <property type="match status" value="1"/>
</dbReference>
<evidence type="ECO:0000256" key="8">
    <source>
        <dbReference type="ARBA" id="ARBA00023125"/>
    </source>
</evidence>
<proteinExistence type="inferred from homology"/>
<evidence type="ECO:0000256" key="3">
    <source>
        <dbReference type="ARBA" id="ARBA00022705"/>
    </source>
</evidence>
<evidence type="ECO:0000256" key="11">
    <source>
        <dbReference type="NCBIfam" id="TIGR00665"/>
    </source>
</evidence>
<dbReference type="EC" id="5.6.2.3" evidence="11 12"/>